<evidence type="ECO:0000256" key="2">
    <source>
        <dbReference type="SAM" id="Phobius"/>
    </source>
</evidence>
<keyword evidence="4" id="KW-1185">Reference proteome</keyword>
<dbReference type="Proteomes" id="UP001302072">
    <property type="component" value="Chromosome"/>
</dbReference>
<gene>
    <name evidence="3" type="ORF">PDM29_08940</name>
</gene>
<keyword evidence="2" id="KW-0472">Membrane</keyword>
<proteinExistence type="predicted"/>
<dbReference type="RefSeq" id="WP_311193485.1">
    <property type="nucleotide sequence ID" value="NZ_CP115541.1"/>
</dbReference>
<accession>A0ABY9YU01</accession>
<evidence type="ECO:0000313" key="4">
    <source>
        <dbReference type="Proteomes" id="UP001302072"/>
    </source>
</evidence>
<feature type="region of interest" description="Disordered" evidence="1">
    <location>
        <begin position="148"/>
        <end position="167"/>
    </location>
</feature>
<protein>
    <submittedName>
        <fullName evidence="3">Phage holin family protein</fullName>
    </submittedName>
</protein>
<feature type="compositionally biased region" description="Acidic residues" evidence="1">
    <location>
        <begin position="151"/>
        <end position="161"/>
    </location>
</feature>
<sequence length="167" mass="18323">MSDQSQLPPDGGAANPPPDGDAYKAPGLDESIREVGQAGRATVDSAKHTLRSLRRLASFEFALARSAFGRALAWSGVAIVFGASAWLLLAGTLIALMQRWGLSWFHSLLITSVLSLAVTGYAIWRVSFFFRHTGMHATRRQLARLGLFDEPHDDDPEGRDDETERTR</sequence>
<organism evidence="3 4">
    <name type="scientific">Stenotrophomonas oahuensis</name>
    <dbReference type="NCBI Taxonomy" id="3003271"/>
    <lineage>
        <taxon>Bacteria</taxon>
        <taxon>Pseudomonadati</taxon>
        <taxon>Pseudomonadota</taxon>
        <taxon>Gammaproteobacteria</taxon>
        <taxon>Lysobacterales</taxon>
        <taxon>Lysobacteraceae</taxon>
        <taxon>Stenotrophomonas</taxon>
    </lineage>
</organism>
<reference evidence="3 4" key="1">
    <citation type="submission" date="2022-12" db="EMBL/GenBank/DDBJ databases">
        <title>Two new species, Stenotrophomonas aracearum and Stenotrophomonas oahuensis, isolated from Anthurium (Araceae family) in Hawaii.</title>
        <authorList>
            <person name="Chunag S.C."/>
            <person name="Dobhal S."/>
            <person name="Alvarez A."/>
            <person name="Arif M."/>
        </authorList>
    </citation>
    <scope>NUCLEOTIDE SEQUENCE [LARGE SCALE GENOMIC DNA]</scope>
    <source>
        <strain evidence="3 4">A5586</strain>
    </source>
</reference>
<dbReference type="EMBL" id="CP115541">
    <property type="protein sequence ID" value="WNH54386.1"/>
    <property type="molecule type" value="Genomic_DNA"/>
</dbReference>
<keyword evidence="2" id="KW-1133">Transmembrane helix</keyword>
<feature type="region of interest" description="Disordered" evidence="1">
    <location>
        <begin position="1"/>
        <end position="26"/>
    </location>
</feature>
<evidence type="ECO:0000256" key="1">
    <source>
        <dbReference type="SAM" id="MobiDB-lite"/>
    </source>
</evidence>
<evidence type="ECO:0000313" key="3">
    <source>
        <dbReference type="EMBL" id="WNH54386.1"/>
    </source>
</evidence>
<feature type="transmembrane region" description="Helical" evidence="2">
    <location>
        <begin position="71"/>
        <end position="97"/>
    </location>
</feature>
<keyword evidence="2" id="KW-0812">Transmembrane</keyword>
<name>A0ABY9YU01_9GAMM</name>
<feature type="transmembrane region" description="Helical" evidence="2">
    <location>
        <begin position="103"/>
        <end position="124"/>
    </location>
</feature>